<protein>
    <recommendedName>
        <fullName evidence="12">G-protein coupled receptors family 1 profile domain-containing protein</fullName>
    </recommendedName>
</protein>
<keyword evidence="7 10" id="KW-0675">Receptor</keyword>
<dbReference type="PANTHER" id="PTHR24246:SF27">
    <property type="entry name" value="ADENOSINE RECEPTOR, ISOFORM A"/>
    <property type="match status" value="1"/>
</dbReference>
<comment type="caution">
    <text evidence="13">The sequence shown here is derived from an EMBL/GenBank/DDBJ whole genome shotgun (WGS) entry which is preliminary data.</text>
</comment>
<dbReference type="PRINTS" id="PR00237">
    <property type="entry name" value="GPCRRHODOPSN"/>
</dbReference>
<dbReference type="SMART" id="SM01381">
    <property type="entry name" value="7TM_GPCR_Srsx"/>
    <property type="match status" value="1"/>
</dbReference>
<feature type="non-terminal residue" evidence="13">
    <location>
        <position position="1"/>
    </location>
</feature>
<proteinExistence type="inferred from homology"/>
<reference evidence="13 14" key="1">
    <citation type="submission" date="2022-05" db="EMBL/GenBank/DDBJ databases">
        <authorList>
            <consortium name="Genoscope - CEA"/>
            <person name="William W."/>
        </authorList>
    </citation>
    <scope>NUCLEOTIDE SEQUENCE [LARGE SCALE GENOMIC DNA]</scope>
</reference>
<dbReference type="Proteomes" id="UP001159428">
    <property type="component" value="Unassembled WGS sequence"/>
</dbReference>
<dbReference type="Gene3D" id="1.20.1070.10">
    <property type="entry name" value="Rhodopsin 7-helix transmembrane proteins"/>
    <property type="match status" value="1"/>
</dbReference>
<feature type="transmembrane region" description="Helical" evidence="11">
    <location>
        <begin position="155"/>
        <end position="176"/>
    </location>
</feature>
<dbReference type="GO" id="GO:0004930">
    <property type="term" value="F:G protein-coupled receptor activity"/>
    <property type="evidence" value="ECO:0007669"/>
    <property type="project" value="UniProtKB-KW"/>
</dbReference>
<evidence type="ECO:0000313" key="13">
    <source>
        <dbReference type="EMBL" id="CAH3123273.1"/>
    </source>
</evidence>
<sequence length="348" mass="40132">TPLLIGVTNLLVGIVAVTGNFLLCVTIYKDPYRRLRSTANYLVVNLAAADLLTGLITEPLYAAFEICNFMKKEFTTLYVIGESTAYVFVNASILSILSLALDRYIAVKYPLSHERKMNHDCILKIVILLWSYSLLFSMLRFMGLPQDVFYWLDLHLNYTLLVGILIGVYVSIYFTVRHQLTESLRTQGYNSKTRRQPNRNEMETKIKSEKKLLRTIFLLLVVAIACMMPIYIMLHVELLCESCMEIAAVKAISKFSEPILFLNSGLNPFLYAWTMPKYRRALKQILRSWGLRSNRIRKHRNTIPRQDRCVFAFQNRGMTHGNTTLSDSKDWIPVQLLKIDVKEIINVV</sequence>
<keyword evidence="9 10" id="KW-0807">Transducer</keyword>
<feature type="transmembrane region" description="Helical" evidence="11">
    <location>
        <begin position="122"/>
        <end position="143"/>
    </location>
</feature>
<feature type="transmembrane region" description="Helical" evidence="11">
    <location>
        <begin position="212"/>
        <end position="234"/>
    </location>
</feature>
<evidence type="ECO:0000256" key="2">
    <source>
        <dbReference type="ARBA" id="ARBA00022475"/>
    </source>
</evidence>
<feature type="transmembrane region" description="Helical" evidence="11">
    <location>
        <begin position="84"/>
        <end position="101"/>
    </location>
</feature>
<evidence type="ECO:0000256" key="6">
    <source>
        <dbReference type="ARBA" id="ARBA00023136"/>
    </source>
</evidence>
<evidence type="ECO:0000256" key="8">
    <source>
        <dbReference type="ARBA" id="ARBA00023180"/>
    </source>
</evidence>
<accession>A0AAU9WRU7</accession>
<evidence type="ECO:0000256" key="11">
    <source>
        <dbReference type="SAM" id="Phobius"/>
    </source>
</evidence>
<dbReference type="SUPFAM" id="SSF81321">
    <property type="entry name" value="Family A G protein-coupled receptor-like"/>
    <property type="match status" value="1"/>
</dbReference>
<feature type="transmembrane region" description="Helical" evidence="11">
    <location>
        <begin position="6"/>
        <end position="28"/>
    </location>
</feature>
<gene>
    <name evidence="13" type="ORF">PMEA_00009556</name>
</gene>
<dbReference type="Pfam" id="PF00001">
    <property type="entry name" value="7tm_1"/>
    <property type="match status" value="1"/>
</dbReference>
<dbReference type="PROSITE" id="PS50262">
    <property type="entry name" value="G_PROTEIN_RECEP_F1_2"/>
    <property type="match status" value="1"/>
</dbReference>
<evidence type="ECO:0000256" key="3">
    <source>
        <dbReference type="ARBA" id="ARBA00022692"/>
    </source>
</evidence>
<dbReference type="CDD" id="cd00637">
    <property type="entry name" value="7tm_classA_rhodopsin-like"/>
    <property type="match status" value="1"/>
</dbReference>
<dbReference type="EMBL" id="CALNXJ010000019">
    <property type="protein sequence ID" value="CAH3123273.1"/>
    <property type="molecule type" value="Genomic_DNA"/>
</dbReference>
<dbReference type="GO" id="GO:0005886">
    <property type="term" value="C:plasma membrane"/>
    <property type="evidence" value="ECO:0007669"/>
    <property type="project" value="UniProtKB-SubCell"/>
</dbReference>
<dbReference type="PANTHER" id="PTHR24246">
    <property type="entry name" value="OLFACTORY RECEPTOR AND ADENOSINE RECEPTOR"/>
    <property type="match status" value="1"/>
</dbReference>
<keyword evidence="3 10" id="KW-0812">Transmembrane</keyword>
<dbReference type="PROSITE" id="PS00237">
    <property type="entry name" value="G_PROTEIN_RECEP_F1_1"/>
    <property type="match status" value="1"/>
</dbReference>
<dbReference type="InterPro" id="IPR000276">
    <property type="entry name" value="GPCR_Rhodpsn"/>
</dbReference>
<evidence type="ECO:0000256" key="5">
    <source>
        <dbReference type="ARBA" id="ARBA00023040"/>
    </source>
</evidence>
<evidence type="ECO:0000259" key="12">
    <source>
        <dbReference type="PROSITE" id="PS50262"/>
    </source>
</evidence>
<evidence type="ECO:0000256" key="10">
    <source>
        <dbReference type="RuleBase" id="RU000688"/>
    </source>
</evidence>
<dbReference type="AlphaFoldDB" id="A0AAU9WRU7"/>
<evidence type="ECO:0000256" key="7">
    <source>
        <dbReference type="ARBA" id="ARBA00023170"/>
    </source>
</evidence>
<evidence type="ECO:0000313" key="14">
    <source>
        <dbReference type="Proteomes" id="UP001159428"/>
    </source>
</evidence>
<feature type="domain" description="G-protein coupled receptors family 1 profile" evidence="12">
    <location>
        <begin position="19"/>
        <end position="271"/>
    </location>
</feature>
<keyword evidence="8" id="KW-0325">Glycoprotein</keyword>
<name>A0AAU9WRU7_9CNID</name>
<feature type="transmembrane region" description="Helical" evidence="11">
    <location>
        <begin position="40"/>
        <end position="64"/>
    </location>
</feature>
<keyword evidence="14" id="KW-1185">Reference proteome</keyword>
<organism evidence="13 14">
    <name type="scientific">Pocillopora meandrina</name>
    <dbReference type="NCBI Taxonomy" id="46732"/>
    <lineage>
        <taxon>Eukaryota</taxon>
        <taxon>Metazoa</taxon>
        <taxon>Cnidaria</taxon>
        <taxon>Anthozoa</taxon>
        <taxon>Hexacorallia</taxon>
        <taxon>Scleractinia</taxon>
        <taxon>Astrocoeniina</taxon>
        <taxon>Pocilloporidae</taxon>
        <taxon>Pocillopora</taxon>
    </lineage>
</organism>
<keyword evidence="5 10" id="KW-0297">G-protein coupled receptor</keyword>
<comment type="similarity">
    <text evidence="10">Belongs to the G-protein coupled receptor 1 family.</text>
</comment>
<evidence type="ECO:0000256" key="4">
    <source>
        <dbReference type="ARBA" id="ARBA00022989"/>
    </source>
</evidence>
<keyword evidence="4 11" id="KW-1133">Transmembrane helix</keyword>
<evidence type="ECO:0000256" key="9">
    <source>
        <dbReference type="ARBA" id="ARBA00023224"/>
    </source>
</evidence>
<dbReference type="InterPro" id="IPR017452">
    <property type="entry name" value="GPCR_Rhodpsn_7TM"/>
</dbReference>
<keyword evidence="2" id="KW-1003">Cell membrane</keyword>
<comment type="subcellular location">
    <subcellularLocation>
        <location evidence="1">Cell membrane</location>
        <topology evidence="1">Multi-pass membrane protein</topology>
    </subcellularLocation>
</comment>
<keyword evidence="6 11" id="KW-0472">Membrane</keyword>
<evidence type="ECO:0000256" key="1">
    <source>
        <dbReference type="ARBA" id="ARBA00004651"/>
    </source>
</evidence>